<organism evidence="1 2">
    <name type="scientific">Alkalicoccus daliensis</name>
    <dbReference type="NCBI Taxonomy" id="745820"/>
    <lineage>
        <taxon>Bacteria</taxon>
        <taxon>Bacillati</taxon>
        <taxon>Bacillota</taxon>
        <taxon>Bacilli</taxon>
        <taxon>Bacillales</taxon>
        <taxon>Bacillaceae</taxon>
        <taxon>Alkalicoccus</taxon>
    </lineage>
</organism>
<reference evidence="2" key="1">
    <citation type="submission" date="2016-10" db="EMBL/GenBank/DDBJ databases">
        <authorList>
            <person name="Varghese N."/>
            <person name="Submissions S."/>
        </authorList>
    </citation>
    <scope>NUCLEOTIDE SEQUENCE [LARGE SCALE GENOMIC DNA]</scope>
    <source>
        <strain evidence="2">CGMCC 1.10369</strain>
    </source>
</reference>
<dbReference type="STRING" id="745820.SAMN04488053_10619"/>
<accession>A0A1H0G8V6</accession>
<evidence type="ECO:0000313" key="1">
    <source>
        <dbReference type="EMBL" id="SDO03291.1"/>
    </source>
</evidence>
<dbReference type="EMBL" id="FNIL01000006">
    <property type="protein sequence ID" value="SDO03291.1"/>
    <property type="molecule type" value="Genomic_DNA"/>
</dbReference>
<keyword evidence="2" id="KW-1185">Reference proteome</keyword>
<evidence type="ECO:0000313" key="2">
    <source>
        <dbReference type="Proteomes" id="UP000198778"/>
    </source>
</evidence>
<dbReference type="Proteomes" id="UP000198778">
    <property type="component" value="Unassembled WGS sequence"/>
</dbReference>
<dbReference type="AlphaFoldDB" id="A0A1H0G8V6"/>
<gene>
    <name evidence="1" type="ORF">SAMN04488053_10619</name>
</gene>
<protein>
    <submittedName>
        <fullName evidence="1">Uncharacterized protein</fullName>
    </submittedName>
</protein>
<sequence length="62" mass="7673">MDSAKLRRATVLEKRVRYFNITNPHFVKIHHREHYAIKELYIEITSLYFIVKFNYKRYKSPV</sequence>
<name>A0A1H0G8V6_9BACI</name>
<proteinExistence type="predicted"/>